<name>A0ACD4NVJ9_9HYPH</name>
<proteinExistence type="predicted"/>
<protein>
    <submittedName>
        <fullName evidence="1">PRC-barrel domain-containing protein</fullName>
    </submittedName>
</protein>
<dbReference type="EMBL" id="CP113520">
    <property type="protein sequence ID" value="WAJ30915.1"/>
    <property type="molecule type" value="Genomic_DNA"/>
</dbReference>
<evidence type="ECO:0000313" key="1">
    <source>
        <dbReference type="EMBL" id="WAJ30915.1"/>
    </source>
</evidence>
<sequence>MKNTILTAAAALFLSTSAMAQTATPAAPADAAAPATTAPAAGSDTGGMMMGTTANVDLQFVTISEADIMASRLDDLHVYNNENERIGEIKDLAIQDGKTISGVVVSVGGFLGIGERYVLLKPSSIVLADQKGTLRALVNTSKDELTNAPAFSYEDGD</sequence>
<keyword evidence="2" id="KW-1185">Reference proteome</keyword>
<dbReference type="Proteomes" id="UP001163223">
    <property type="component" value="Chromosome"/>
</dbReference>
<evidence type="ECO:0000313" key="2">
    <source>
        <dbReference type="Proteomes" id="UP001163223"/>
    </source>
</evidence>
<gene>
    <name evidence="1" type="ORF">OXU80_12215</name>
</gene>
<accession>A0ACD4NVJ9</accession>
<reference evidence="1" key="1">
    <citation type="submission" date="2022-11" db="EMBL/GenBank/DDBJ databases">
        <title>beta-Carotene-producing bacterium, Jeongeuplla avenae sp. nov., alleviates the salt stress of Arabidopsis seedlings.</title>
        <authorList>
            <person name="Jiang L."/>
            <person name="Lee J."/>
        </authorList>
    </citation>
    <scope>NUCLEOTIDE SEQUENCE</scope>
    <source>
        <strain evidence="1">DY_R2A_6</strain>
    </source>
</reference>
<organism evidence="1 2">
    <name type="scientific">Antarcticirhabdus aurantiaca</name>
    <dbReference type="NCBI Taxonomy" id="2606717"/>
    <lineage>
        <taxon>Bacteria</taxon>
        <taxon>Pseudomonadati</taxon>
        <taxon>Pseudomonadota</taxon>
        <taxon>Alphaproteobacteria</taxon>
        <taxon>Hyphomicrobiales</taxon>
        <taxon>Aurantimonadaceae</taxon>
        <taxon>Antarcticirhabdus</taxon>
    </lineage>
</organism>